<name>A0A7T3BXN6_MORNO</name>
<keyword evidence="1" id="KW-0472">Membrane</keyword>
<dbReference type="RefSeq" id="WP_156623388.1">
    <property type="nucleotide sequence ID" value="NZ_CP065728.1"/>
</dbReference>
<evidence type="ECO:0000313" key="3">
    <source>
        <dbReference type="Proteomes" id="UP000594834"/>
    </source>
</evidence>
<keyword evidence="3" id="KW-1185">Reference proteome</keyword>
<sequence>MTKRANIKNTHTKRHHHLKKVMLVVLAVFVLIFVASLGMGFYQNSQDINPIPVAIHD</sequence>
<keyword evidence="1" id="KW-1133">Transmembrane helix</keyword>
<keyword evidence="1" id="KW-0812">Transmembrane</keyword>
<organism evidence="2 3">
    <name type="scientific">Moraxella nonliquefaciens</name>
    <dbReference type="NCBI Taxonomy" id="478"/>
    <lineage>
        <taxon>Bacteria</taxon>
        <taxon>Pseudomonadati</taxon>
        <taxon>Pseudomonadota</taxon>
        <taxon>Gammaproteobacteria</taxon>
        <taxon>Moraxellales</taxon>
        <taxon>Moraxellaceae</taxon>
        <taxon>Moraxella</taxon>
    </lineage>
</organism>
<dbReference type="EMBL" id="CP065728">
    <property type="protein sequence ID" value="QPT43816.1"/>
    <property type="molecule type" value="Genomic_DNA"/>
</dbReference>
<dbReference type="Proteomes" id="UP000594834">
    <property type="component" value="Chromosome"/>
</dbReference>
<reference evidence="2 3" key="1">
    <citation type="submission" date="2020-12" db="EMBL/GenBank/DDBJ databases">
        <title>FDA dAtabase for Regulatory Grade micrObial Sequences (FDA-ARGOS): Supporting development and validation of Infectious Disease Dx tests.</title>
        <authorList>
            <person name="Sproer C."/>
            <person name="Gronow S."/>
            <person name="Severitt S."/>
            <person name="Schroder I."/>
            <person name="Tallon L."/>
            <person name="Sadzewicz L."/>
            <person name="Zhao X."/>
            <person name="Boylan J."/>
            <person name="Ott S."/>
            <person name="Bowen H."/>
            <person name="Vavikolanu K."/>
            <person name="Mehta A."/>
            <person name="Aluvathingal J."/>
            <person name="Nadendla S."/>
            <person name="Lowell S."/>
            <person name="Myers T."/>
            <person name="Yan Y."/>
            <person name="Sichtig H."/>
        </authorList>
    </citation>
    <scope>NUCLEOTIDE SEQUENCE [LARGE SCALE GENOMIC DNA]</scope>
    <source>
        <strain evidence="2 3">FDAARGOS_869</strain>
    </source>
</reference>
<proteinExistence type="predicted"/>
<evidence type="ECO:0000256" key="1">
    <source>
        <dbReference type="SAM" id="Phobius"/>
    </source>
</evidence>
<accession>A0A7T3BXN6</accession>
<protein>
    <submittedName>
        <fullName evidence="2">Uncharacterized protein</fullName>
    </submittedName>
</protein>
<feature type="transmembrane region" description="Helical" evidence="1">
    <location>
        <begin position="21"/>
        <end position="42"/>
    </location>
</feature>
<evidence type="ECO:0000313" key="2">
    <source>
        <dbReference type="EMBL" id="QPT43816.1"/>
    </source>
</evidence>
<gene>
    <name evidence="2" type="ORF">I6G26_06900</name>
</gene>